<gene>
    <name evidence="2" type="ORF">JOF53_000989</name>
</gene>
<dbReference type="Pfam" id="PF13202">
    <property type="entry name" value="EF-hand_5"/>
    <property type="match status" value="2"/>
</dbReference>
<name>A0ABS5A699_9PSEU</name>
<dbReference type="PROSITE" id="PS00018">
    <property type="entry name" value="EF_HAND_1"/>
    <property type="match status" value="1"/>
</dbReference>
<dbReference type="InterPro" id="IPR011992">
    <property type="entry name" value="EF-hand-dom_pair"/>
</dbReference>
<dbReference type="SMART" id="SM00054">
    <property type="entry name" value="EFh"/>
    <property type="match status" value="4"/>
</dbReference>
<comment type="caution">
    <text evidence="2">The sequence shown here is derived from an EMBL/GenBank/DDBJ whole genome shotgun (WGS) entry which is preliminary data.</text>
</comment>
<proteinExistence type="predicted"/>
<dbReference type="InterPro" id="IPR018247">
    <property type="entry name" value="EF_Hand_1_Ca_BS"/>
</dbReference>
<dbReference type="EMBL" id="JAGIOO010000001">
    <property type="protein sequence ID" value="MBP2472117.1"/>
    <property type="molecule type" value="Genomic_DNA"/>
</dbReference>
<dbReference type="InterPro" id="IPR002048">
    <property type="entry name" value="EF_hand_dom"/>
</dbReference>
<organism evidence="2 3">
    <name type="scientific">Crossiella equi</name>
    <dbReference type="NCBI Taxonomy" id="130796"/>
    <lineage>
        <taxon>Bacteria</taxon>
        <taxon>Bacillati</taxon>
        <taxon>Actinomycetota</taxon>
        <taxon>Actinomycetes</taxon>
        <taxon>Pseudonocardiales</taxon>
        <taxon>Pseudonocardiaceae</taxon>
        <taxon>Crossiella</taxon>
    </lineage>
</organism>
<protein>
    <submittedName>
        <fullName evidence="2">Ca2+-binding EF-hand superfamily protein</fullName>
    </submittedName>
</protein>
<feature type="domain" description="EF-hand" evidence="1">
    <location>
        <begin position="137"/>
        <end position="172"/>
    </location>
</feature>
<accession>A0ABS5A699</accession>
<reference evidence="2 3" key="1">
    <citation type="submission" date="2021-03" db="EMBL/GenBank/DDBJ databases">
        <title>Sequencing the genomes of 1000 actinobacteria strains.</title>
        <authorList>
            <person name="Klenk H.-P."/>
        </authorList>
    </citation>
    <scope>NUCLEOTIDE SEQUENCE [LARGE SCALE GENOMIC DNA]</scope>
    <source>
        <strain evidence="2 3">DSM 44580</strain>
    </source>
</reference>
<evidence type="ECO:0000259" key="1">
    <source>
        <dbReference type="PROSITE" id="PS50222"/>
    </source>
</evidence>
<evidence type="ECO:0000313" key="3">
    <source>
        <dbReference type="Proteomes" id="UP001519363"/>
    </source>
</evidence>
<evidence type="ECO:0000313" key="2">
    <source>
        <dbReference type="EMBL" id="MBP2472117.1"/>
    </source>
</evidence>
<sequence length="192" mass="21446">MNLPTGDDLLDRKIDVFFSHLDQNGDGQLETADALALAARIVAYVGEPFSSPKAHALFDALEIFWQAVNRHMDPVEDGLINPDEWRDGMRRAFAMNPIGFEEGFRPLAEATLNLLDRDNDGRVTTVEFAAFQRASGTSPGNSIYAFSRLDRDGDGALSVAELLTAWREFYTSFEANAPGNWLYGDIWYEYGL</sequence>
<dbReference type="Proteomes" id="UP001519363">
    <property type="component" value="Unassembled WGS sequence"/>
</dbReference>
<dbReference type="SUPFAM" id="SSF47473">
    <property type="entry name" value="EF-hand"/>
    <property type="match status" value="1"/>
</dbReference>
<dbReference type="PROSITE" id="PS50222">
    <property type="entry name" value="EF_HAND_2"/>
    <property type="match status" value="1"/>
</dbReference>
<keyword evidence="3" id="KW-1185">Reference proteome</keyword>
<dbReference type="Gene3D" id="1.10.238.10">
    <property type="entry name" value="EF-hand"/>
    <property type="match status" value="1"/>
</dbReference>
<dbReference type="RefSeq" id="WP_143342503.1">
    <property type="nucleotide sequence ID" value="NZ_JAGIOO010000001.1"/>
</dbReference>